<protein>
    <submittedName>
        <fullName evidence="2">Uncharacterized protein</fullName>
    </submittedName>
</protein>
<reference evidence="2 3" key="1">
    <citation type="submission" date="2021-06" db="EMBL/GenBank/DDBJ databases">
        <title>Complete genome of Haloferula helveola possessing various polysaccharide degrading enzymes.</title>
        <authorList>
            <person name="Takami H."/>
            <person name="Huang C."/>
            <person name="Hamasaki K."/>
        </authorList>
    </citation>
    <scope>NUCLEOTIDE SEQUENCE [LARGE SCALE GENOMIC DNA]</scope>
    <source>
        <strain evidence="2 3">CN-1</strain>
    </source>
</reference>
<gene>
    <name evidence="2" type="ORF">HAHE_13890</name>
</gene>
<accession>A0ABM7R8R4</accession>
<keyword evidence="1" id="KW-1133">Transmembrane helix</keyword>
<feature type="transmembrane region" description="Helical" evidence="1">
    <location>
        <begin position="137"/>
        <end position="163"/>
    </location>
</feature>
<proteinExistence type="predicted"/>
<dbReference type="RefSeq" id="WP_338689713.1">
    <property type="nucleotide sequence ID" value="NZ_AP024702.1"/>
</dbReference>
<keyword evidence="1" id="KW-0812">Transmembrane</keyword>
<feature type="transmembrane region" description="Helical" evidence="1">
    <location>
        <begin position="65"/>
        <end position="85"/>
    </location>
</feature>
<name>A0ABM7R8R4_9BACT</name>
<feature type="transmembrane region" description="Helical" evidence="1">
    <location>
        <begin position="106"/>
        <end position="125"/>
    </location>
</feature>
<keyword evidence="1" id="KW-0472">Membrane</keyword>
<organism evidence="2 3">
    <name type="scientific">Haloferula helveola</name>
    <dbReference type="NCBI Taxonomy" id="490095"/>
    <lineage>
        <taxon>Bacteria</taxon>
        <taxon>Pseudomonadati</taxon>
        <taxon>Verrucomicrobiota</taxon>
        <taxon>Verrucomicrobiia</taxon>
        <taxon>Verrucomicrobiales</taxon>
        <taxon>Verrucomicrobiaceae</taxon>
        <taxon>Haloferula</taxon>
    </lineage>
</organism>
<dbReference type="EMBL" id="AP024702">
    <property type="protein sequence ID" value="BCX47481.1"/>
    <property type="molecule type" value="Genomic_DNA"/>
</dbReference>
<dbReference type="Proteomes" id="UP001374893">
    <property type="component" value="Chromosome"/>
</dbReference>
<keyword evidence="3" id="KW-1185">Reference proteome</keyword>
<sequence length="174" mass="19127">MSEIKFACPNCDQHVSAGPEWFGREVACPNCQFMLTVPGEPQVSDEEATPQPVAARPPGGVRFLAWYYLIGAAPFILFALFGFTIPPEEFTNHPEYIDRDRGMIQALKVLMFGGMLLYAVAHAIAGTGLLRGKGWAYIFAWVLTGLGLLHLNLFAVAGLIVCLRSDTRAYFARS</sequence>
<evidence type="ECO:0000256" key="1">
    <source>
        <dbReference type="SAM" id="Phobius"/>
    </source>
</evidence>
<evidence type="ECO:0000313" key="2">
    <source>
        <dbReference type="EMBL" id="BCX47481.1"/>
    </source>
</evidence>
<evidence type="ECO:0000313" key="3">
    <source>
        <dbReference type="Proteomes" id="UP001374893"/>
    </source>
</evidence>